<dbReference type="RefSeq" id="WP_373635788.1">
    <property type="nucleotide sequence ID" value="NZ_CP151767.2"/>
</dbReference>
<keyword evidence="1" id="KW-0378">Hydrolase</keyword>
<protein>
    <submittedName>
        <fullName evidence="1">Acyloxyacyl hydrolase</fullName>
    </submittedName>
</protein>
<dbReference type="EMBL" id="CP151767">
    <property type="protein sequence ID" value="XFU26817.1"/>
    <property type="molecule type" value="Genomic_DNA"/>
</dbReference>
<reference evidence="2" key="1">
    <citation type="submission" date="2024-04" db="EMBL/GenBank/DDBJ databases">
        <title>Phylogenomic analyses of a clade within the roseobacter group suggest taxonomic reassignments of species of the genera Aestuariivita, Citreicella, Loktanella, Nautella, Pelagibaca, Ruegeria, Thalassobius, Thiobacimonas and Tropicibacter, and the proposal o.</title>
        <authorList>
            <person name="Jeon C.O."/>
        </authorList>
    </citation>
    <scope>NUCLEOTIDE SEQUENCE [LARGE SCALE GENOMIC DNA]</scope>
    <source>
        <strain evidence="2">SS1-5</strain>
    </source>
</reference>
<gene>
    <name evidence="1" type="ORF">AABB31_22975</name>
</gene>
<evidence type="ECO:0000313" key="1">
    <source>
        <dbReference type="EMBL" id="XFU26817.1"/>
    </source>
</evidence>
<dbReference type="Gene3D" id="2.40.160.20">
    <property type="match status" value="1"/>
</dbReference>
<dbReference type="GO" id="GO:0016787">
    <property type="term" value="F:hydrolase activity"/>
    <property type="evidence" value="ECO:0007669"/>
    <property type="project" value="UniProtKB-KW"/>
</dbReference>
<dbReference type="Pfam" id="PF09411">
    <property type="entry name" value="PagL"/>
    <property type="match status" value="1"/>
</dbReference>
<dbReference type="Proteomes" id="UP001470809">
    <property type="component" value="Chromosome"/>
</dbReference>
<dbReference type="InterPro" id="IPR018550">
    <property type="entry name" value="Lipid-A_deacylase-rel"/>
</dbReference>
<accession>A0ABZ3JD34</accession>
<proteinExistence type="predicted"/>
<evidence type="ECO:0000313" key="2">
    <source>
        <dbReference type="Proteomes" id="UP001470809"/>
    </source>
</evidence>
<reference evidence="1 2" key="2">
    <citation type="submission" date="2024-08" db="EMBL/GenBank/DDBJ databases">
        <title>Phylogenomic analyses of a clade within the roseobacter group suggest taxonomic reassignments of species of the genera Aestuariivita, Citreicella, Loktanella, Nautella, Pelagibaca, Ruegeria, Thalassobius, Thiobacimonas and Tropicibacter, and the proposal o.</title>
        <authorList>
            <person name="Jeon C.O."/>
        </authorList>
    </citation>
    <scope>NUCLEOTIDE SEQUENCE [LARGE SCALE GENOMIC DNA]</scope>
    <source>
        <strain evidence="1 2">SS1-5</strain>
    </source>
</reference>
<keyword evidence="2" id="KW-1185">Reference proteome</keyword>
<sequence length="62" mass="6818">MQCPVWADLGGEFHFRSAVGAGFEFDNGSTLMLSWDHRSNGDTRATKPGLENLSVRYAVSLN</sequence>
<organism evidence="1 2">
    <name type="scientific">Yoonia rhodophyticola</name>
    <dbReference type="NCBI Taxonomy" id="3137370"/>
    <lineage>
        <taxon>Bacteria</taxon>
        <taxon>Pseudomonadati</taxon>
        <taxon>Pseudomonadota</taxon>
        <taxon>Alphaproteobacteria</taxon>
        <taxon>Rhodobacterales</taxon>
        <taxon>Paracoccaceae</taxon>
        <taxon>Yoonia</taxon>
    </lineage>
</organism>
<name>A0ABZ3JD34_9RHOB</name>